<dbReference type="GO" id="GO:0046872">
    <property type="term" value="F:metal ion binding"/>
    <property type="evidence" value="ECO:0007669"/>
    <property type="project" value="UniProtKB-KW"/>
</dbReference>
<dbReference type="InterPro" id="IPR001279">
    <property type="entry name" value="Metallo-B-lactamas"/>
</dbReference>
<dbReference type="SMART" id="SM00849">
    <property type="entry name" value="Lactamase_B"/>
    <property type="match status" value="1"/>
</dbReference>
<dbReference type="EMBL" id="CP003985">
    <property type="protein sequence ID" value="AGF78130.1"/>
    <property type="molecule type" value="Genomic_DNA"/>
</dbReference>
<dbReference type="STRING" id="1167006.UWK_01572"/>
<keyword evidence="7" id="KW-1185">Reference proteome</keyword>
<dbReference type="Pfam" id="PF00753">
    <property type="entry name" value="Lactamase_B"/>
    <property type="match status" value="1"/>
</dbReference>
<feature type="domain" description="Metallo-beta-lactamase" evidence="5">
    <location>
        <begin position="52"/>
        <end position="261"/>
    </location>
</feature>
<comment type="similarity">
    <text evidence="1">Belongs to the metallo-beta-lactamase superfamily.</text>
</comment>
<proteinExistence type="inferred from homology"/>
<dbReference type="PANTHER" id="PTHR42978">
    <property type="entry name" value="QUORUM-QUENCHING LACTONASE YTNP-RELATED-RELATED"/>
    <property type="match status" value="1"/>
</dbReference>
<keyword evidence="2" id="KW-0479">Metal-binding</keyword>
<dbReference type="AlphaFoldDB" id="M1PEI2"/>
<dbReference type="Proteomes" id="UP000011721">
    <property type="component" value="Chromosome"/>
</dbReference>
<evidence type="ECO:0000256" key="4">
    <source>
        <dbReference type="ARBA" id="ARBA00022833"/>
    </source>
</evidence>
<evidence type="ECO:0000259" key="5">
    <source>
        <dbReference type="SMART" id="SM00849"/>
    </source>
</evidence>
<accession>M1PEI2</accession>
<sequence>MVSEHLAVGDFQIYWLNGGNFRLDGGTMFGAVPKVLWEKKCKADTANTLPFTNDVLLVKTAEHNLIIDTGLGNKLTEKQLSIFQVTAPWSLVEDLAEIGLSQQDIDYVLLTHCDFDHAGGIVMHTPEGREELTFPNAVHYIQKTEWEDVEQPCRRAQSTYWPKNFNLLKREGQLEIVSGDVEVIPGIMLRHTGGHTRGHQLIEITSRGETAVHLGDLFPTHAHSNPLWIMAYDNFPLEVIDRKEEYFRHYQQLNSWFTFYHDPQVKACKLDLQKNLNQLWP</sequence>
<evidence type="ECO:0000256" key="1">
    <source>
        <dbReference type="ARBA" id="ARBA00007749"/>
    </source>
</evidence>
<name>M1PEI2_DESSD</name>
<dbReference type="RefSeq" id="WP_015403821.1">
    <property type="nucleotide sequence ID" value="NC_020304.1"/>
</dbReference>
<dbReference type="KEGG" id="dsf:UWK_01572"/>
<dbReference type="PATRIC" id="fig|1167006.5.peg.1732"/>
<dbReference type="eggNOG" id="COG0491">
    <property type="taxonomic scope" value="Bacteria"/>
</dbReference>
<dbReference type="HOGENOM" id="CLU_056519_2_0_7"/>
<reference evidence="7" key="1">
    <citation type="journal article" date="2013" name="Stand. Genomic Sci.">
        <title>Complete genome sequence of Desulfocapsa sulfexigens, a marine deltaproteobacterium specialized in disproportionating inorganic sulfur compounds.</title>
        <authorList>
            <person name="Finster K.W."/>
            <person name="Kjeldsen K.U."/>
            <person name="Kube M."/>
            <person name="Reinhardt R."/>
            <person name="Mussmann M."/>
            <person name="Amann R."/>
            <person name="Schreiber L."/>
        </authorList>
    </citation>
    <scope>NUCLEOTIDE SEQUENCE [LARGE SCALE GENOMIC DNA]</scope>
    <source>
        <strain evidence="7">DSM 10523 / SB164P1</strain>
    </source>
</reference>
<dbReference type="PANTHER" id="PTHR42978:SF6">
    <property type="entry name" value="QUORUM-QUENCHING LACTONASE YTNP-RELATED"/>
    <property type="match status" value="1"/>
</dbReference>
<gene>
    <name evidence="6" type="ordered locus">UWK_01572</name>
</gene>
<dbReference type="SUPFAM" id="SSF56281">
    <property type="entry name" value="Metallo-hydrolase/oxidoreductase"/>
    <property type="match status" value="1"/>
</dbReference>
<dbReference type="GO" id="GO:0016787">
    <property type="term" value="F:hydrolase activity"/>
    <property type="evidence" value="ECO:0007669"/>
    <property type="project" value="UniProtKB-KW"/>
</dbReference>
<dbReference type="OrthoDB" id="9773738at2"/>
<keyword evidence="3 6" id="KW-0378">Hydrolase</keyword>
<dbReference type="InterPro" id="IPR036866">
    <property type="entry name" value="RibonucZ/Hydroxyglut_hydro"/>
</dbReference>
<dbReference type="InterPro" id="IPR051013">
    <property type="entry name" value="MBL_superfamily_lactonases"/>
</dbReference>
<organism evidence="6 7">
    <name type="scientific">Desulfocapsa sulfexigens (strain DSM 10523 / SB164P1)</name>
    <dbReference type="NCBI Taxonomy" id="1167006"/>
    <lineage>
        <taxon>Bacteria</taxon>
        <taxon>Pseudomonadati</taxon>
        <taxon>Thermodesulfobacteriota</taxon>
        <taxon>Desulfobulbia</taxon>
        <taxon>Desulfobulbales</taxon>
        <taxon>Desulfocapsaceae</taxon>
        <taxon>Desulfocapsa</taxon>
    </lineage>
</organism>
<evidence type="ECO:0000313" key="7">
    <source>
        <dbReference type="Proteomes" id="UP000011721"/>
    </source>
</evidence>
<evidence type="ECO:0000256" key="3">
    <source>
        <dbReference type="ARBA" id="ARBA00022801"/>
    </source>
</evidence>
<evidence type="ECO:0000256" key="2">
    <source>
        <dbReference type="ARBA" id="ARBA00022723"/>
    </source>
</evidence>
<dbReference type="Gene3D" id="3.60.15.10">
    <property type="entry name" value="Ribonuclease Z/Hydroxyacylglutathione hydrolase-like"/>
    <property type="match status" value="1"/>
</dbReference>
<evidence type="ECO:0000313" key="6">
    <source>
        <dbReference type="EMBL" id="AGF78130.1"/>
    </source>
</evidence>
<keyword evidence="4" id="KW-0862">Zinc</keyword>
<protein>
    <submittedName>
        <fullName evidence="6">Zn-dependent hydrolase, glyoxylase</fullName>
    </submittedName>
</protein>